<dbReference type="Proteomes" id="UP000015605">
    <property type="component" value="Unassembled WGS sequence"/>
</dbReference>
<sequence>MGLLKTFTAKTLFACEKKGVLTHLMKPPIIVLALALYLNLWH</sequence>
<dbReference type="EMBL" id="AUSS01000006">
    <property type="protein sequence ID" value="EPZ93527.1"/>
    <property type="molecule type" value="Genomic_DNA"/>
</dbReference>
<keyword evidence="1" id="KW-0812">Transmembrane</keyword>
<evidence type="ECO:0000313" key="2">
    <source>
        <dbReference type="EMBL" id="EPZ93527.1"/>
    </source>
</evidence>
<evidence type="ECO:0000256" key="1">
    <source>
        <dbReference type="SAM" id="Phobius"/>
    </source>
</evidence>
<proteinExistence type="predicted"/>
<accession>T0GC02</accession>
<dbReference type="AlphaFoldDB" id="T0GC02"/>
<dbReference type="PATRIC" id="fig|1355531.3.peg.223"/>
<organism evidence="2 3">
    <name type="scientific">Helicobacter pylori UM114</name>
    <dbReference type="NCBI Taxonomy" id="1355531"/>
    <lineage>
        <taxon>Bacteria</taxon>
        <taxon>Pseudomonadati</taxon>
        <taxon>Campylobacterota</taxon>
        <taxon>Epsilonproteobacteria</taxon>
        <taxon>Campylobacterales</taxon>
        <taxon>Helicobacteraceae</taxon>
        <taxon>Helicobacter</taxon>
    </lineage>
</organism>
<name>T0GC02_HELPX</name>
<keyword evidence="1" id="KW-0472">Membrane</keyword>
<comment type="caution">
    <text evidence="2">The sequence shown here is derived from an EMBL/GenBank/DDBJ whole genome shotgun (WGS) entry which is preliminary data.</text>
</comment>
<gene>
    <name evidence="2" type="ORF">N207_05465</name>
</gene>
<protein>
    <submittedName>
        <fullName evidence="2">Uncharacterized protein</fullName>
    </submittedName>
</protein>
<reference evidence="2 3" key="1">
    <citation type="journal article" date="2013" name="Genome Announc.">
        <title>Multiple genome sequences of Helicobacter pylori strains of diverse disease and antibiotic resistance backgrounds from Malaysia.</title>
        <authorList>
            <person name="Rehvathy V."/>
            <person name="Tan M.H."/>
            <person name="Gunaletchumy S.P."/>
            <person name="Teh X."/>
            <person name="Wang S."/>
            <person name="Baybayan P."/>
            <person name="Singh S."/>
            <person name="Ashby M."/>
            <person name="Kaakoush N.O."/>
            <person name="Mitchell H.M."/>
            <person name="Croft L.J."/>
            <person name="Goh K.L."/>
            <person name="Loke M.F."/>
            <person name="Vadivelu J."/>
        </authorList>
    </citation>
    <scope>NUCLEOTIDE SEQUENCE [LARGE SCALE GENOMIC DNA]</scope>
    <source>
        <strain evidence="2 3">UM114</strain>
    </source>
</reference>
<keyword evidence="1" id="KW-1133">Transmembrane helix</keyword>
<evidence type="ECO:0000313" key="3">
    <source>
        <dbReference type="Proteomes" id="UP000015605"/>
    </source>
</evidence>
<feature type="transmembrane region" description="Helical" evidence="1">
    <location>
        <begin position="20"/>
        <end position="40"/>
    </location>
</feature>